<dbReference type="PANTHER" id="PTHR24373:SF275">
    <property type="entry name" value="TIR DOMAIN-CONTAINING PROTEIN"/>
    <property type="match status" value="1"/>
</dbReference>
<gene>
    <name evidence="9" type="ORF">MNOR_LOCUS9799</name>
</gene>
<evidence type="ECO:0000256" key="5">
    <source>
        <dbReference type="SAM" id="MobiDB-lite"/>
    </source>
</evidence>
<dbReference type="Gene3D" id="3.80.10.10">
    <property type="entry name" value="Ribonuclease Inhibitor"/>
    <property type="match status" value="5"/>
</dbReference>
<evidence type="ECO:0000259" key="7">
    <source>
        <dbReference type="SMART" id="SM00060"/>
    </source>
</evidence>
<dbReference type="SMART" id="SM00369">
    <property type="entry name" value="LRR_TYP"/>
    <property type="match status" value="19"/>
</dbReference>
<dbReference type="SMART" id="SM00082">
    <property type="entry name" value="LRRCT"/>
    <property type="match status" value="1"/>
</dbReference>
<dbReference type="InterPro" id="IPR000483">
    <property type="entry name" value="Cys-rich_flank_reg_C"/>
</dbReference>
<name>A0AAV2QD30_MEGNR</name>
<evidence type="ECO:0000256" key="2">
    <source>
        <dbReference type="ARBA" id="ARBA00022729"/>
    </source>
</evidence>
<evidence type="ECO:0000313" key="10">
    <source>
        <dbReference type="Proteomes" id="UP001497623"/>
    </source>
</evidence>
<feature type="compositionally biased region" description="Polar residues" evidence="5">
    <location>
        <begin position="777"/>
        <end position="788"/>
    </location>
</feature>
<comment type="caution">
    <text evidence="9">The sequence shown here is derived from an EMBL/GenBank/DDBJ whole genome shotgun (WGS) entry which is preliminary data.</text>
</comment>
<dbReference type="SMART" id="SM00060">
    <property type="entry name" value="FN3"/>
    <property type="match status" value="1"/>
</dbReference>
<feature type="region of interest" description="Disordered" evidence="5">
    <location>
        <begin position="763"/>
        <end position="802"/>
    </location>
</feature>
<dbReference type="EMBL" id="CAXKWB010004805">
    <property type="protein sequence ID" value="CAL4075549.1"/>
    <property type="molecule type" value="Genomic_DNA"/>
</dbReference>
<dbReference type="FunFam" id="3.80.10.10:FF:001164">
    <property type="entry name" value="GH01279p"/>
    <property type="match status" value="2"/>
</dbReference>
<protein>
    <submittedName>
        <fullName evidence="9">Uncharacterized protein</fullName>
    </submittedName>
</protein>
<dbReference type="SMART" id="SM00365">
    <property type="entry name" value="LRR_SD22"/>
    <property type="match status" value="8"/>
</dbReference>
<evidence type="ECO:0000313" key="9">
    <source>
        <dbReference type="EMBL" id="CAL4075549.1"/>
    </source>
</evidence>
<feature type="non-terminal residue" evidence="9">
    <location>
        <position position="1"/>
    </location>
</feature>
<feature type="domain" description="Fibronectin type-III" evidence="7">
    <location>
        <begin position="589"/>
        <end position="689"/>
    </location>
</feature>
<dbReference type="AlphaFoldDB" id="A0AAV2QD30"/>
<keyword evidence="2" id="KW-0732">Signal</keyword>
<evidence type="ECO:0000256" key="1">
    <source>
        <dbReference type="ARBA" id="ARBA00022614"/>
    </source>
</evidence>
<keyword evidence="3" id="KW-0677">Repeat</keyword>
<proteinExistence type="predicted"/>
<evidence type="ECO:0000256" key="3">
    <source>
        <dbReference type="ARBA" id="ARBA00022737"/>
    </source>
</evidence>
<keyword evidence="4" id="KW-1015">Disulfide bond</keyword>
<dbReference type="InterPro" id="IPR003961">
    <property type="entry name" value="FN3_dom"/>
</dbReference>
<dbReference type="SMART" id="SM00364">
    <property type="entry name" value="LRR_BAC"/>
    <property type="match status" value="7"/>
</dbReference>
<evidence type="ECO:0000259" key="8">
    <source>
        <dbReference type="SMART" id="SM00082"/>
    </source>
</evidence>
<dbReference type="InterPro" id="IPR013783">
    <property type="entry name" value="Ig-like_fold"/>
</dbReference>
<feature type="domain" description="LRRCT" evidence="8">
    <location>
        <begin position="538"/>
        <end position="589"/>
    </location>
</feature>
<dbReference type="PROSITE" id="PS51450">
    <property type="entry name" value="LRR"/>
    <property type="match status" value="8"/>
</dbReference>
<sequence>ARQLHLENNQIHDISNKAFHNMKLLMKLFLSNNFIGGINHHVFDGLTSLVELHLENNLIKEINHKAFKKLVKLETLDLSGNRITVLHKDTFDGNIPIKTLRIDDASIENIADGTFESLINLEVLSLRGNKLQQLNENYLKLPNLHHLSIARNNFNVVDSNALTSLPNLESLDLSECSVKAFPQTFFDECVYLRSLDIAGNEISSLPSSIFKGLSDLRTLDISGNKLSSDSLQSLLVIKQLEKITLNGNPIQRLSADLGRMKNLKEIQVSNSNIRDIDFSTLLTLSNIEILDLSGNQLMDLPLGGLKNAQMTKLNLANNKFTEIPNAVFLDQVVNLQELNISGNPLKRLMGIRSTEGSPISTLEVLEATNTNLTVLTSMEMTLMPNLRSINLANCAINKISPGVFKNLPKLTHLNLAFNRLEILPRERLRGLISLIHLNVSRNMLKNLDQLPSDAKSIKVLDASGNRLMKLDENLFRHTSNLEELILSDNWITSIDVGCFGSMEKLTVLDLSLNNLEVLRPIIIEPVDRTLDHLHLQGNPWSCSCSNMELWSWLQNHPSQVSSPQQLQCDLPKNLRGSSFLMLGSSVFCPQPLILRLAIQDIQSQSLLVSWQAANVSSIYGFKVTYQVADNGEDVESSSGGVSTAALHHQTSVSATPTLGLAARTFRLEELEPSTEYQVCVHGLAKSLTSHALTLSDDHVGEAPKQNEALRCSHGRTLSTPAAASTGVATSNMGIILGVVLAVALVGGIIGALLWYSLCRAKSDKPTKQPNGCPPDYYTSTQYTHSSKSYQKRQYREDEEFAC</sequence>
<feature type="transmembrane region" description="Helical" evidence="6">
    <location>
        <begin position="734"/>
        <end position="757"/>
    </location>
</feature>
<keyword evidence="6" id="KW-0812">Transmembrane</keyword>
<accession>A0AAV2QD30</accession>
<dbReference type="Pfam" id="PF00041">
    <property type="entry name" value="fn3"/>
    <property type="match status" value="1"/>
</dbReference>
<reference evidence="9 10" key="1">
    <citation type="submission" date="2024-05" db="EMBL/GenBank/DDBJ databases">
        <authorList>
            <person name="Wallberg A."/>
        </authorList>
    </citation>
    <scope>NUCLEOTIDE SEQUENCE [LARGE SCALE GENOMIC DNA]</scope>
</reference>
<dbReference type="InterPro" id="IPR032675">
    <property type="entry name" value="LRR_dom_sf"/>
</dbReference>
<dbReference type="Gene3D" id="2.60.40.10">
    <property type="entry name" value="Immunoglobulins"/>
    <property type="match status" value="1"/>
</dbReference>
<dbReference type="Pfam" id="PF00560">
    <property type="entry name" value="LRR_1"/>
    <property type="match status" value="2"/>
</dbReference>
<dbReference type="PRINTS" id="PR00019">
    <property type="entry name" value="LEURICHRPT"/>
</dbReference>
<dbReference type="SUPFAM" id="SSF49265">
    <property type="entry name" value="Fibronectin type III"/>
    <property type="match status" value="1"/>
</dbReference>
<keyword evidence="1" id="KW-0433">Leucine-rich repeat</keyword>
<dbReference type="Proteomes" id="UP001497623">
    <property type="component" value="Unassembled WGS sequence"/>
</dbReference>
<keyword evidence="10" id="KW-1185">Reference proteome</keyword>
<dbReference type="SUPFAM" id="SSF52058">
    <property type="entry name" value="L domain-like"/>
    <property type="match status" value="2"/>
</dbReference>
<dbReference type="InterPro" id="IPR036116">
    <property type="entry name" value="FN3_sf"/>
</dbReference>
<dbReference type="InterPro" id="IPR001611">
    <property type="entry name" value="Leu-rich_rpt"/>
</dbReference>
<dbReference type="InterPro" id="IPR050328">
    <property type="entry name" value="Dev_Immune_Receptor"/>
</dbReference>
<dbReference type="Pfam" id="PF13855">
    <property type="entry name" value="LRR_8"/>
    <property type="match status" value="5"/>
</dbReference>
<evidence type="ECO:0000256" key="6">
    <source>
        <dbReference type="SAM" id="Phobius"/>
    </source>
</evidence>
<keyword evidence="6" id="KW-0472">Membrane</keyword>
<evidence type="ECO:0000256" key="4">
    <source>
        <dbReference type="ARBA" id="ARBA00023157"/>
    </source>
</evidence>
<organism evidence="9 10">
    <name type="scientific">Meganyctiphanes norvegica</name>
    <name type="common">Northern krill</name>
    <name type="synonym">Thysanopoda norvegica</name>
    <dbReference type="NCBI Taxonomy" id="48144"/>
    <lineage>
        <taxon>Eukaryota</taxon>
        <taxon>Metazoa</taxon>
        <taxon>Ecdysozoa</taxon>
        <taxon>Arthropoda</taxon>
        <taxon>Crustacea</taxon>
        <taxon>Multicrustacea</taxon>
        <taxon>Malacostraca</taxon>
        <taxon>Eumalacostraca</taxon>
        <taxon>Eucarida</taxon>
        <taxon>Euphausiacea</taxon>
        <taxon>Euphausiidae</taxon>
        <taxon>Meganyctiphanes</taxon>
    </lineage>
</organism>
<dbReference type="InterPro" id="IPR003591">
    <property type="entry name" value="Leu-rich_rpt_typical-subtyp"/>
</dbReference>
<dbReference type="PANTHER" id="PTHR24373">
    <property type="entry name" value="SLIT RELATED LEUCINE-RICH REPEAT NEURONAL PROTEIN"/>
    <property type="match status" value="1"/>
</dbReference>
<keyword evidence="6" id="KW-1133">Transmembrane helix</keyword>
<dbReference type="CDD" id="cd00063">
    <property type="entry name" value="FN3"/>
    <property type="match status" value="1"/>
</dbReference>